<keyword evidence="2" id="KW-0548">Nucleotidyltransferase</keyword>
<sequence length="108" mass="11607">MLLASRATRDPLTGLTNRRGFDAALEELMAAAARTAQPLSAVLLDLDHFKQINDSGGHQAGDRVLCRVADIWRPALPSTAVFARHGGDEFALLLPGTTGRRPSRWCAG</sequence>
<dbReference type="CDD" id="cd01949">
    <property type="entry name" value="GGDEF"/>
    <property type="match status" value="1"/>
</dbReference>
<dbReference type="PANTHER" id="PTHR45138">
    <property type="entry name" value="REGULATORY COMPONENTS OF SENSORY TRANSDUCTION SYSTEM"/>
    <property type="match status" value="1"/>
</dbReference>
<gene>
    <name evidence="2" type="ORF">U6N30_19720</name>
</gene>
<keyword evidence="3" id="KW-1185">Reference proteome</keyword>
<dbReference type="InterPro" id="IPR043128">
    <property type="entry name" value="Rev_trsase/Diguanyl_cyclase"/>
</dbReference>
<evidence type="ECO:0000313" key="2">
    <source>
        <dbReference type="EMBL" id="WRL62254.1"/>
    </source>
</evidence>
<dbReference type="InterPro" id="IPR000160">
    <property type="entry name" value="GGDEF_dom"/>
</dbReference>
<organism evidence="2 3">
    <name type="scientific">Blastococcus brunescens</name>
    <dbReference type="NCBI Taxonomy" id="1564165"/>
    <lineage>
        <taxon>Bacteria</taxon>
        <taxon>Bacillati</taxon>
        <taxon>Actinomycetota</taxon>
        <taxon>Actinomycetes</taxon>
        <taxon>Geodermatophilales</taxon>
        <taxon>Geodermatophilaceae</taxon>
        <taxon>Blastococcus</taxon>
    </lineage>
</organism>
<evidence type="ECO:0000313" key="3">
    <source>
        <dbReference type="Proteomes" id="UP001324287"/>
    </source>
</evidence>
<dbReference type="Proteomes" id="UP001324287">
    <property type="component" value="Chromosome"/>
</dbReference>
<dbReference type="InterPro" id="IPR029787">
    <property type="entry name" value="Nucleotide_cyclase"/>
</dbReference>
<dbReference type="NCBIfam" id="TIGR00254">
    <property type="entry name" value="GGDEF"/>
    <property type="match status" value="1"/>
</dbReference>
<protein>
    <submittedName>
        <fullName evidence="2">GGDEF domain-containing protein</fullName>
        <ecNumber evidence="2">2.7.7.65</ecNumber>
    </submittedName>
</protein>
<evidence type="ECO:0000259" key="1">
    <source>
        <dbReference type="PROSITE" id="PS50887"/>
    </source>
</evidence>
<dbReference type="PANTHER" id="PTHR45138:SF9">
    <property type="entry name" value="DIGUANYLATE CYCLASE DGCM-RELATED"/>
    <property type="match status" value="1"/>
</dbReference>
<dbReference type="Pfam" id="PF00990">
    <property type="entry name" value="GGDEF"/>
    <property type="match status" value="1"/>
</dbReference>
<dbReference type="EC" id="2.7.7.65" evidence="2"/>
<dbReference type="InterPro" id="IPR050469">
    <property type="entry name" value="Diguanylate_Cyclase"/>
</dbReference>
<dbReference type="RefSeq" id="WP_324273609.1">
    <property type="nucleotide sequence ID" value="NZ_CP141261.1"/>
</dbReference>
<dbReference type="PROSITE" id="PS50887">
    <property type="entry name" value="GGDEF"/>
    <property type="match status" value="1"/>
</dbReference>
<dbReference type="SUPFAM" id="SSF55073">
    <property type="entry name" value="Nucleotide cyclase"/>
    <property type="match status" value="1"/>
</dbReference>
<dbReference type="Gene3D" id="3.30.70.270">
    <property type="match status" value="1"/>
</dbReference>
<feature type="domain" description="GGDEF" evidence="1">
    <location>
        <begin position="37"/>
        <end position="108"/>
    </location>
</feature>
<dbReference type="SMART" id="SM00267">
    <property type="entry name" value="GGDEF"/>
    <property type="match status" value="1"/>
</dbReference>
<dbReference type="EMBL" id="CP141261">
    <property type="protein sequence ID" value="WRL62254.1"/>
    <property type="molecule type" value="Genomic_DNA"/>
</dbReference>
<name>A0ABZ1AYT2_9ACTN</name>
<keyword evidence="2" id="KW-0808">Transferase</keyword>
<proteinExistence type="predicted"/>
<dbReference type="GO" id="GO:0052621">
    <property type="term" value="F:diguanylate cyclase activity"/>
    <property type="evidence" value="ECO:0007669"/>
    <property type="project" value="UniProtKB-EC"/>
</dbReference>
<reference evidence="2 3" key="1">
    <citation type="submission" date="2023-12" db="EMBL/GenBank/DDBJ databases">
        <title>Blastococcus brunescens sp. nov., an actonobacterium isolated from sandstone collected in sahara desert.</title>
        <authorList>
            <person name="Gtari M."/>
            <person name="Ghodhbane F."/>
        </authorList>
    </citation>
    <scope>NUCLEOTIDE SEQUENCE [LARGE SCALE GENOMIC DNA]</scope>
    <source>
        <strain evidence="2 3">BMG 8361</strain>
    </source>
</reference>
<accession>A0ABZ1AYT2</accession>